<dbReference type="GO" id="GO:0006310">
    <property type="term" value="P:DNA recombination"/>
    <property type="evidence" value="ECO:0007669"/>
    <property type="project" value="UniProtKB-KW"/>
</dbReference>
<dbReference type="PANTHER" id="PTHR30349">
    <property type="entry name" value="PHAGE INTEGRASE-RELATED"/>
    <property type="match status" value="1"/>
</dbReference>
<dbReference type="RefSeq" id="WP_079492355.1">
    <property type="nucleotide sequence ID" value="NZ_FUZT01000006.1"/>
</dbReference>
<dbReference type="Proteomes" id="UP000190285">
    <property type="component" value="Unassembled WGS sequence"/>
</dbReference>
<evidence type="ECO:0000256" key="2">
    <source>
        <dbReference type="ARBA" id="ARBA00022908"/>
    </source>
</evidence>
<dbReference type="GO" id="GO:0005737">
    <property type="term" value="C:cytoplasm"/>
    <property type="evidence" value="ECO:0007669"/>
    <property type="project" value="UniProtKB-SubCell"/>
</dbReference>
<dbReference type="InterPro" id="IPR050090">
    <property type="entry name" value="Tyrosine_recombinase_XerCD"/>
</dbReference>
<evidence type="ECO:0000256" key="4">
    <source>
        <dbReference type="ARBA" id="ARBA00023172"/>
    </source>
</evidence>
<dbReference type="PROSITE" id="PS51898">
    <property type="entry name" value="TYR_RECOMBINASE"/>
    <property type="match status" value="1"/>
</dbReference>
<keyword evidence="4" id="KW-0233">DNA recombination</keyword>
<dbReference type="InterPro" id="IPR013762">
    <property type="entry name" value="Integrase-like_cat_sf"/>
</dbReference>
<organism evidence="6 7">
    <name type="scientific">Maledivibacter halophilus</name>
    <dbReference type="NCBI Taxonomy" id="36842"/>
    <lineage>
        <taxon>Bacteria</taxon>
        <taxon>Bacillati</taxon>
        <taxon>Bacillota</taxon>
        <taxon>Clostridia</taxon>
        <taxon>Peptostreptococcales</taxon>
        <taxon>Caminicellaceae</taxon>
        <taxon>Maledivibacter</taxon>
    </lineage>
</organism>
<dbReference type="Pfam" id="PF00589">
    <property type="entry name" value="Phage_integrase"/>
    <property type="match status" value="1"/>
</dbReference>
<proteinExistence type="predicted"/>
<dbReference type="EMBL" id="FUZT01000006">
    <property type="protein sequence ID" value="SKC73829.1"/>
    <property type="molecule type" value="Genomic_DNA"/>
</dbReference>
<keyword evidence="7" id="KW-1185">Reference proteome</keyword>
<dbReference type="Gene3D" id="1.10.150.130">
    <property type="match status" value="1"/>
</dbReference>
<dbReference type="AlphaFoldDB" id="A0A1T5LDX1"/>
<dbReference type="InterPro" id="IPR002104">
    <property type="entry name" value="Integrase_catalytic"/>
</dbReference>
<accession>A0A1T5LDX1</accession>
<reference evidence="6 7" key="1">
    <citation type="submission" date="2017-02" db="EMBL/GenBank/DDBJ databases">
        <authorList>
            <person name="Peterson S.W."/>
        </authorList>
    </citation>
    <scope>NUCLEOTIDE SEQUENCE [LARGE SCALE GENOMIC DNA]</scope>
    <source>
        <strain evidence="6 7">M1</strain>
    </source>
</reference>
<comment type="subcellular location">
    <subcellularLocation>
        <location evidence="1">Cytoplasm</location>
    </subcellularLocation>
</comment>
<dbReference type="Gene3D" id="1.10.443.10">
    <property type="entry name" value="Intergrase catalytic core"/>
    <property type="match status" value="1"/>
</dbReference>
<dbReference type="GO" id="GO:0003677">
    <property type="term" value="F:DNA binding"/>
    <property type="evidence" value="ECO:0007669"/>
    <property type="project" value="UniProtKB-KW"/>
</dbReference>
<evidence type="ECO:0000313" key="7">
    <source>
        <dbReference type="Proteomes" id="UP000190285"/>
    </source>
</evidence>
<keyword evidence="3" id="KW-0238">DNA-binding</keyword>
<dbReference type="GO" id="GO:0015074">
    <property type="term" value="P:DNA integration"/>
    <property type="evidence" value="ECO:0007669"/>
    <property type="project" value="UniProtKB-KW"/>
</dbReference>
<dbReference type="InterPro" id="IPR011010">
    <property type="entry name" value="DNA_brk_join_enz"/>
</dbReference>
<sequence length="377" mass="45015">MSKIIVSDKNRSDIPNNILIEREILREKLENLKSISPPILIRYMNYLYINETARSVNINTALKYIREIIRILEWLINERIINKPDIQDIDKYDLNSIEAYDIQHYLDSCGSYTEINNKGEKVLYSNSIRTIFFKSSCIRGFFTWLYKNNYIKRNETEKLRKVITPDLPPVIVLTDDEVKAMLELVKHGETKVYNEKIELSKKEMETHEKTKYRDLAILSMFVYHGLRIHELYHINLSSLHFERDYFEIYRKRNKKRNMYFSKYTKKNVQNYIYLERPKENIASEDIDALFISTRENRRLSIRQIRRIVKKYAVKVSKNPKLSPHKLRATFATKAIDITGNIYKVQKNLDHSSPNTTERYLKEDEKFKKEIAAAINYD</sequence>
<evidence type="ECO:0000259" key="5">
    <source>
        <dbReference type="PROSITE" id="PS51898"/>
    </source>
</evidence>
<gene>
    <name evidence="6" type="ORF">SAMN02194393_02778</name>
</gene>
<evidence type="ECO:0000313" key="6">
    <source>
        <dbReference type="EMBL" id="SKC73829.1"/>
    </source>
</evidence>
<dbReference type="SUPFAM" id="SSF56349">
    <property type="entry name" value="DNA breaking-rejoining enzymes"/>
    <property type="match status" value="1"/>
</dbReference>
<keyword evidence="2" id="KW-0229">DNA integration</keyword>
<evidence type="ECO:0000256" key="1">
    <source>
        <dbReference type="ARBA" id="ARBA00004496"/>
    </source>
</evidence>
<dbReference type="PANTHER" id="PTHR30349:SF77">
    <property type="entry name" value="TYROSINE RECOMBINASE XERC"/>
    <property type="match status" value="1"/>
</dbReference>
<name>A0A1T5LDX1_9FIRM</name>
<dbReference type="STRING" id="36842.SAMN02194393_02778"/>
<feature type="domain" description="Tyr recombinase" evidence="5">
    <location>
        <begin position="168"/>
        <end position="372"/>
    </location>
</feature>
<dbReference type="OrthoDB" id="283809at2"/>
<evidence type="ECO:0000256" key="3">
    <source>
        <dbReference type="ARBA" id="ARBA00023125"/>
    </source>
</evidence>
<dbReference type="InterPro" id="IPR010998">
    <property type="entry name" value="Integrase_recombinase_N"/>
</dbReference>
<protein>
    <submittedName>
        <fullName evidence="6">Site-specific recombinase XerD</fullName>
    </submittedName>
</protein>